<dbReference type="AlphaFoldDB" id="A0A7Y0BP72"/>
<evidence type="ECO:0000256" key="1">
    <source>
        <dbReference type="SAM" id="SignalP"/>
    </source>
</evidence>
<comment type="caution">
    <text evidence="2">The sequence shown here is derived from an EMBL/GenBank/DDBJ whole genome shotgun (WGS) entry which is preliminary data.</text>
</comment>
<evidence type="ECO:0000313" key="2">
    <source>
        <dbReference type="EMBL" id="NML93929.1"/>
    </source>
</evidence>
<organism evidence="2 3">
    <name type="scientific">Novosphingobium olei</name>
    <dbReference type="NCBI Taxonomy" id="2728851"/>
    <lineage>
        <taxon>Bacteria</taxon>
        <taxon>Pseudomonadati</taxon>
        <taxon>Pseudomonadota</taxon>
        <taxon>Alphaproteobacteria</taxon>
        <taxon>Sphingomonadales</taxon>
        <taxon>Sphingomonadaceae</taxon>
        <taxon>Novosphingobium</taxon>
    </lineage>
</organism>
<dbReference type="EMBL" id="JABBGM010000003">
    <property type="protein sequence ID" value="NML93929.1"/>
    <property type="molecule type" value="Genomic_DNA"/>
</dbReference>
<sequence length="318" mass="33710">MAAMAATLLTTASPALAGAPPAPVPATTDWSLSAEPERCVLSRDFGAGKTFVRLRLTSYGAGEWFEVDAFGNMHGVSVASFRFLPDGKPTPRIAAAWGSTPYNRRSLGGWMIGGSDLLGRVADMNEVLPLVTAVQAEAQHALAIDIGTKRFVLDTGPMAAPLEQLRACRADMVRGWGLDPEVQSRLKSRPQPVNDRTRWFTTADFPSFGASGIQSGQVFFRLMVDEQGQATSCHVQNEAAEERLGQLTCKLALRRAKLQPAIGADGAAVASTYAGVVTWGGVVLRVSGGEAAPVGGESATVVTAPVWDRPPLEPIKRP</sequence>
<evidence type="ECO:0000313" key="3">
    <source>
        <dbReference type="Proteomes" id="UP000583556"/>
    </source>
</evidence>
<proteinExistence type="predicted"/>
<reference evidence="2 3" key="1">
    <citation type="submission" date="2020-04" db="EMBL/GenBank/DDBJ databases">
        <title>Novosphingobium sp. TW-4 isolated from soil.</title>
        <authorList>
            <person name="Dahal R.H."/>
            <person name="Chaudhary D.K."/>
        </authorList>
    </citation>
    <scope>NUCLEOTIDE SEQUENCE [LARGE SCALE GENOMIC DNA]</scope>
    <source>
        <strain evidence="2 3">TW-4</strain>
    </source>
</reference>
<feature type="chain" id="PRO_5031441454" evidence="1">
    <location>
        <begin position="18"/>
        <end position="318"/>
    </location>
</feature>
<accession>A0A7Y0BP72</accession>
<keyword evidence="3" id="KW-1185">Reference proteome</keyword>
<dbReference type="RefSeq" id="WP_169493186.1">
    <property type="nucleotide sequence ID" value="NZ_JABBGM010000003.1"/>
</dbReference>
<keyword evidence="1" id="KW-0732">Signal</keyword>
<name>A0A7Y0BP72_9SPHN</name>
<feature type="signal peptide" evidence="1">
    <location>
        <begin position="1"/>
        <end position="17"/>
    </location>
</feature>
<dbReference type="Proteomes" id="UP000583556">
    <property type="component" value="Unassembled WGS sequence"/>
</dbReference>
<gene>
    <name evidence="2" type="ORF">HHL27_09635</name>
</gene>
<protein>
    <submittedName>
        <fullName evidence="2">Uncharacterized protein</fullName>
    </submittedName>
</protein>